<proteinExistence type="predicted"/>
<keyword evidence="2" id="KW-1185">Reference proteome</keyword>
<organism evidence="1 2">
    <name type="scientific">Marinithermofilum abyssi</name>
    <dbReference type="NCBI Taxonomy" id="1571185"/>
    <lineage>
        <taxon>Bacteria</taxon>
        <taxon>Bacillati</taxon>
        <taxon>Bacillota</taxon>
        <taxon>Bacilli</taxon>
        <taxon>Bacillales</taxon>
        <taxon>Thermoactinomycetaceae</taxon>
        <taxon>Marinithermofilum</taxon>
    </lineage>
</organism>
<dbReference type="EMBL" id="BMHQ01000014">
    <property type="protein sequence ID" value="GGE27486.1"/>
    <property type="molecule type" value="Genomic_DNA"/>
</dbReference>
<sequence>MVLKKSRRYQELREILPAIDGCVQALLRLDNLQDTGTIQMVWSKVQELQETVHRRQLTERHPQVHEVVSFLYLSCFSLLFLNGESFPAYQEEVRQRYKILLRTIYILRRYPSFDKKRISNL</sequence>
<reference evidence="1" key="1">
    <citation type="journal article" date="2014" name="Int. J. Syst. Evol. Microbiol.">
        <title>Complete genome sequence of Corynebacterium casei LMG S-19264T (=DSM 44701T), isolated from a smear-ripened cheese.</title>
        <authorList>
            <consortium name="US DOE Joint Genome Institute (JGI-PGF)"/>
            <person name="Walter F."/>
            <person name="Albersmeier A."/>
            <person name="Kalinowski J."/>
            <person name="Ruckert C."/>
        </authorList>
    </citation>
    <scope>NUCLEOTIDE SEQUENCE</scope>
    <source>
        <strain evidence="1">CGMCC 1.15179</strain>
    </source>
</reference>
<reference evidence="1" key="2">
    <citation type="submission" date="2020-09" db="EMBL/GenBank/DDBJ databases">
        <authorList>
            <person name="Sun Q."/>
            <person name="Zhou Y."/>
        </authorList>
    </citation>
    <scope>NUCLEOTIDE SEQUENCE</scope>
    <source>
        <strain evidence="1">CGMCC 1.15179</strain>
    </source>
</reference>
<evidence type="ECO:0000313" key="1">
    <source>
        <dbReference type="EMBL" id="GGE27486.1"/>
    </source>
</evidence>
<protein>
    <submittedName>
        <fullName evidence="1">Uncharacterized protein</fullName>
    </submittedName>
</protein>
<dbReference type="AlphaFoldDB" id="A0A8J2VK62"/>
<gene>
    <name evidence="1" type="ORF">GCM10011571_32150</name>
</gene>
<comment type="caution">
    <text evidence="1">The sequence shown here is derived from an EMBL/GenBank/DDBJ whole genome shotgun (WGS) entry which is preliminary data.</text>
</comment>
<evidence type="ECO:0000313" key="2">
    <source>
        <dbReference type="Proteomes" id="UP000625210"/>
    </source>
</evidence>
<dbReference type="RefSeq" id="WP_188648909.1">
    <property type="nucleotide sequence ID" value="NZ_BMHQ01000014.1"/>
</dbReference>
<accession>A0A8J2VK62</accession>
<dbReference type="Proteomes" id="UP000625210">
    <property type="component" value="Unassembled WGS sequence"/>
</dbReference>
<name>A0A8J2VK62_9BACL</name>